<proteinExistence type="predicted"/>
<organism evidence="2 3">
    <name type="scientific">Vibrio agarilyticus</name>
    <dbReference type="NCBI Taxonomy" id="2726741"/>
    <lineage>
        <taxon>Bacteria</taxon>
        <taxon>Pseudomonadati</taxon>
        <taxon>Pseudomonadota</taxon>
        <taxon>Gammaproteobacteria</taxon>
        <taxon>Vibrionales</taxon>
        <taxon>Vibrionaceae</taxon>
        <taxon>Vibrio</taxon>
    </lineage>
</organism>
<name>A0A7X8TMY4_9VIBR</name>
<accession>A0A7X8TMY4</accession>
<keyword evidence="1" id="KW-1133">Transmembrane helix</keyword>
<feature type="transmembrane region" description="Helical" evidence="1">
    <location>
        <begin position="64"/>
        <end position="83"/>
    </location>
</feature>
<feature type="transmembrane region" description="Helical" evidence="1">
    <location>
        <begin position="89"/>
        <end position="108"/>
    </location>
</feature>
<sequence length="127" mass="14215">MNFQIMIKGTEVKAVRTKEEVEALGQQGYYKGKIVVADSEEEAVKLFEGGSQRKPANSEYNANWGFWILAAIIVALTTAFIGSQKYNPTLLYIIGFGIAHLLFIVGIVKSITQTITQRLFELKKELK</sequence>
<gene>
    <name evidence="2" type="ORF">HGP28_02295</name>
</gene>
<dbReference type="Proteomes" id="UP000535589">
    <property type="component" value="Unassembled WGS sequence"/>
</dbReference>
<evidence type="ECO:0000313" key="2">
    <source>
        <dbReference type="EMBL" id="NLS11718.1"/>
    </source>
</evidence>
<dbReference type="EMBL" id="JABAIK010000002">
    <property type="protein sequence ID" value="NLS11718.1"/>
    <property type="molecule type" value="Genomic_DNA"/>
</dbReference>
<keyword evidence="1" id="KW-0812">Transmembrane</keyword>
<dbReference type="RefSeq" id="WP_168834831.1">
    <property type="nucleotide sequence ID" value="NZ_JABAIK010000002.1"/>
</dbReference>
<evidence type="ECO:0000313" key="3">
    <source>
        <dbReference type="Proteomes" id="UP000535589"/>
    </source>
</evidence>
<protein>
    <submittedName>
        <fullName evidence="2">Uncharacterized protein</fullName>
    </submittedName>
</protein>
<dbReference type="AlphaFoldDB" id="A0A7X8TMY4"/>
<comment type="caution">
    <text evidence="2">The sequence shown here is derived from an EMBL/GenBank/DDBJ whole genome shotgun (WGS) entry which is preliminary data.</text>
</comment>
<evidence type="ECO:0000256" key="1">
    <source>
        <dbReference type="SAM" id="Phobius"/>
    </source>
</evidence>
<keyword evidence="3" id="KW-1185">Reference proteome</keyword>
<reference evidence="2 3" key="1">
    <citation type="submission" date="2020-04" db="EMBL/GenBank/DDBJ databases">
        <title>Vibrio sp. SM6, a novel species isolated from seawater.</title>
        <authorList>
            <person name="Wang X."/>
        </authorList>
    </citation>
    <scope>NUCLEOTIDE SEQUENCE [LARGE SCALE GENOMIC DNA]</scope>
    <source>
        <strain evidence="2 3">SM6</strain>
    </source>
</reference>
<keyword evidence="1" id="KW-0472">Membrane</keyword>